<dbReference type="GO" id="GO:0005886">
    <property type="term" value="C:plasma membrane"/>
    <property type="evidence" value="ECO:0007669"/>
    <property type="project" value="TreeGrafter"/>
</dbReference>
<feature type="transmembrane region" description="Helical" evidence="1">
    <location>
        <begin position="40"/>
        <end position="58"/>
    </location>
</feature>
<feature type="transmembrane region" description="Helical" evidence="1">
    <location>
        <begin position="65"/>
        <end position="86"/>
    </location>
</feature>
<proteinExistence type="predicted"/>
<dbReference type="Pfam" id="PF17113">
    <property type="entry name" value="AmpE"/>
    <property type="match status" value="1"/>
</dbReference>
<feature type="transmembrane region" description="Helical" evidence="1">
    <location>
        <begin position="148"/>
        <end position="168"/>
    </location>
</feature>
<gene>
    <name evidence="2" type="primary">ampE</name>
    <name evidence="2" type="ORF">SYMBAF_13555</name>
</gene>
<dbReference type="AlphaFoldDB" id="A0A068Z3A1"/>
<dbReference type="PANTHER" id="PTHR38684:SF1">
    <property type="entry name" value="PROTEIN AMPE"/>
    <property type="match status" value="1"/>
</dbReference>
<reference evidence="2 3" key="1">
    <citation type="journal article" date="2014" name="Genome Announc.">
        <title>Whole-Genome Sequence of Serratia symbiotica Strain CWBI-2.3T, a Free-Living Symbiont of the Black Bean Aphid Aphis fabae.</title>
        <authorList>
            <person name="Foray V."/>
            <person name="Grigorescu A.S."/>
            <person name="Sabri A."/>
            <person name="Haubruge E."/>
            <person name="Lognay G."/>
            <person name="Francis F."/>
            <person name="Fauconnier M.L."/>
            <person name="Hance T."/>
            <person name="Thonart P."/>
        </authorList>
    </citation>
    <scope>NUCLEOTIDE SEQUENCE [LARGE SCALE GENOMIC DNA]</scope>
    <source>
        <strain evidence="2">CWBI-2.3</strain>
    </source>
</reference>
<keyword evidence="1" id="KW-1133">Transmembrane helix</keyword>
<dbReference type="RefSeq" id="WP_040262752.1">
    <property type="nucleotide sequence ID" value="NZ_CP050855.1"/>
</dbReference>
<dbReference type="PANTHER" id="PTHR38684">
    <property type="entry name" value="PROTEIN AMPE"/>
    <property type="match status" value="1"/>
</dbReference>
<dbReference type="InterPro" id="IPR052966">
    <property type="entry name" value="Beta-lactamase_Reg"/>
</dbReference>
<dbReference type="InterPro" id="IPR031347">
    <property type="entry name" value="AmpE"/>
</dbReference>
<sequence>MTLFTLVLVLAWERLFKLGEHWQLDHRLEVVFQRLHRVSLAQTLLLTLAWMGGMWGMLWLAQGMFFGIVTLLLWIIIGLLCIGAGIERQHYHAYLQAVRQGDSHASDQMAEELALIHGLPIDCSEALRLRALQNALLWINFRYYLAPIFWFVVCGAYGPIALAGYACLRAYQTWLARHPTPLDRSHSGIDLLLNWLDWLPVRVAGVGYALLRHGEKALPAWFASLGDRHSSSYQVLTRLAQFSLARDPHSDPLQTPRAAVALASQVTVTLVVVVALLTIYGMLL</sequence>
<dbReference type="Proteomes" id="UP000042738">
    <property type="component" value="Chromosome"/>
</dbReference>
<evidence type="ECO:0000313" key="3">
    <source>
        <dbReference type="Proteomes" id="UP000042738"/>
    </source>
</evidence>
<dbReference type="STRING" id="138074.SYMBAF_10162"/>
<keyword evidence="1" id="KW-0812">Transmembrane</keyword>
<protein>
    <submittedName>
        <fullName evidence="2">Beta-lactamase regulator AmpE</fullName>
    </submittedName>
</protein>
<evidence type="ECO:0000313" key="2">
    <source>
        <dbReference type="EMBL" id="QLH63753.1"/>
    </source>
</evidence>
<evidence type="ECO:0000256" key="1">
    <source>
        <dbReference type="SAM" id="Phobius"/>
    </source>
</evidence>
<feature type="transmembrane region" description="Helical" evidence="1">
    <location>
        <begin position="259"/>
        <end position="283"/>
    </location>
</feature>
<dbReference type="NCBIfam" id="NF008219">
    <property type="entry name" value="PRK10987.1"/>
    <property type="match status" value="1"/>
</dbReference>
<dbReference type="GO" id="GO:0046677">
    <property type="term" value="P:response to antibiotic"/>
    <property type="evidence" value="ECO:0007669"/>
    <property type="project" value="TreeGrafter"/>
</dbReference>
<name>A0A068Z3A1_9GAMM</name>
<organism evidence="2 3">
    <name type="scientific">Serratia symbiotica</name>
    <dbReference type="NCBI Taxonomy" id="138074"/>
    <lineage>
        <taxon>Bacteria</taxon>
        <taxon>Pseudomonadati</taxon>
        <taxon>Pseudomonadota</taxon>
        <taxon>Gammaproteobacteria</taxon>
        <taxon>Enterobacterales</taxon>
        <taxon>Yersiniaceae</taxon>
        <taxon>Serratia</taxon>
    </lineage>
</organism>
<keyword evidence="1" id="KW-0472">Membrane</keyword>
<dbReference type="GeneID" id="93737511"/>
<accession>A0A068Z3A1</accession>
<dbReference type="EMBL" id="CP050855">
    <property type="protein sequence ID" value="QLH63753.1"/>
    <property type="molecule type" value="Genomic_DNA"/>
</dbReference>